<dbReference type="Gene3D" id="3.30.50.10">
    <property type="entry name" value="Erythroid Transcription Factor GATA-1, subunit A"/>
    <property type="match status" value="1"/>
</dbReference>
<dbReference type="SMART" id="SM00399">
    <property type="entry name" value="ZnF_C4"/>
    <property type="match status" value="1"/>
</dbReference>
<accession>A0AAV5SRN5</accession>
<dbReference type="GO" id="GO:0005634">
    <property type="term" value="C:nucleus"/>
    <property type="evidence" value="ECO:0007669"/>
    <property type="project" value="TreeGrafter"/>
</dbReference>
<dbReference type="Pfam" id="PF00104">
    <property type="entry name" value="Hormone_recep"/>
    <property type="match status" value="1"/>
</dbReference>
<evidence type="ECO:0000313" key="12">
    <source>
        <dbReference type="Proteomes" id="UP001432027"/>
    </source>
</evidence>
<keyword evidence="8" id="KW-0539">Nucleus</keyword>
<evidence type="ECO:0000259" key="10">
    <source>
        <dbReference type="PROSITE" id="PS51843"/>
    </source>
</evidence>
<dbReference type="Proteomes" id="UP001432027">
    <property type="component" value="Unassembled WGS sequence"/>
</dbReference>
<dbReference type="InterPro" id="IPR013088">
    <property type="entry name" value="Znf_NHR/GATA"/>
</dbReference>
<dbReference type="SUPFAM" id="SSF57716">
    <property type="entry name" value="Glucocorticoid receptor-like (DNA-binding domain)"/>
    <property type="match status" value="1"/>
</dbReference>
<dbReference type="PROSITE" id="PS51843">
    <property type="entry name" value="NR_LBD"/>
    <property type="match status" value="1"/>
</dbReference>
<feature type="non-terminal residue" evidence="11">
    <location>
        <position position="366"/>
    </location>
</feature>
<name>A0AAV5SRN5_9BILA</name>
<dbReference type="GO" id="GO:0003700">
    <property type="term" value="F:DNA-binding transcription factor activity"/>
    <property type="evidence" value="ECO:0007669"/>
    <property type="project" value="InterPro"/>
</dbReference>
<dbReference type="PANTHER" id="PTHR46011">
    <property type="entry name" value="NUCLEAR HORMONE RECEPTOR FAMILY MEMBER NHR-86-RELATED"/>
    <property type="match status" value="1"/>
</dbReference>
<keyword evidence="2" id="KW-0863">Zinc-finger</keyword>
<keyword evidence="5" id="KW-0238">DNA-binding</keyword>
<dbReference type="EMBL" id="BTSX01000002">
    <property type="protein sequence ID" value="GMS85519.1"/>
    <property type="molecule type" value="Genomic_DNA"/>
</dbReference>
<evidence type="ECO:0000256" key="2">
    <source>
        <dbReference type="ARBA" id="ARBA00022771"/>
    </source>
</evidence>
<dbReference type="GO" id="GO:0043565">
    <property type="term" value="F:sequence-specific DNA binding"/>
    <property type="evidence" value="ECO:0007669"/>
    <property type="project" value="InterPro"/>
</dbReference>
<keyword evidence="6" id="KW-0804">Transcription</keyword>
<dbReference type="AlphaFoldDB" id="A0AAV5SRN5"/>
<comment type="caution">
    <text evidence="11">The sequence shown here is derived from an EMBL/GenBank/DDBJ whole genome shotgun (WGS) entry which is preliminary data.</text>
</comment>
<evidence type="ECO:0000256" key="7">
    <source>
        <dbReference type="ARBA" id="ARBA00023170"/>
    </source>
</evidence>
<protein>
    <recommendedName>
        <fullName evidence="13">Nuclear receptor</fullName>
    </recommendedName>
</protein>
<dbReference type="Gene3D" id="1.10.565.10">
    <property type="entry name" value="Retinoid X Receptor"/>
    <property type="match status" value="1"/>
</dbReference>
<gene>
    <name evidence="11" type="ORF">PENTCL1PPCAC_7694</name>
</gene>
<evidence type="ECO:0000256" key="1">
    <source>
        <dbReference type="ARBA" id="ARBA00022723"/>
    </source>
</evidence>
<feature type="domain" description="Nuclear receptor" evidence="9">
    <location>
        <begin position="14"/>
        <end position="92"/>
    </location>
</feature>
<sequence length="366" mass="41780">KFRAKQEMDAETEFRKCLICSSPIARCRFGVDSCRACAVFYRRCLSNEKRVPTECLRGDGKCVERGKLTACRKCRFDRFAEVFKMAKSNDEEDDLSPASVQMAWEPMEPRRVEEEKADQTPFIDHTTFLLGLPSGSSTPLLDQIRWCYSLMCQTLKTAEIGTKPASFPLSNGDQGGSENKFTPVTYSMSVPNFRIFISSLFDFGKMAFPEFAELEPENKRLCISGSFAPVTLIHGTYRAVHHFPNDLDTHFTSYTTIVNDEIMETFLDDCSFVTNKQEAIEALKMNVKRTKSMCRELFHRVKPDNVEFIALLVLAFWNKGVAYTNEELCAAVQKNRDQILKEMHEVYKVRGKTDYAARLGELLSLL</sequence>
<evidence type="ECO:0000259" key="9">
    <source>
        <dbReference type="PROSITE" id="PS51030"/>
    </source>
</evidence>
<proteinExistence type="predicted"/>
<dbReference type="SUPFAM" id="SSF48508">
    <property type="entry name" value="Nuclear receptor ligand-binding domain"/>
    <property type="match status" value="1"/>
</dbReference>
<dbReference type="InterPro" id="IPR035500">
    <property type="entry name" value="NHR-like_dom_sf"/>
</dbReference>
<keyword evidence="7" id="KW-0675">Receptor</keyword>
<evidence type="ECO:0000256" key="6">
    <source>
        <dbReference type="ARBA" id="ARBA00023163"/>
    </source>
</evidence>
<evidence type="ECO:0008006" key="13">
    <source>
        <dbReference type="Google" id="ProtNLM"/>
    </source>
</evidence>
<evidence type="ECO:0000256" key="5">
    <source>
        <dbReference type="ARBA" id="ARBA00023125"/>
    </source>
</evidence>
<dbReference type="Pfam" id="PF00105">
    <property type="entry name" value="zf-C4"/>
    <property type="match status" value="1"/>
</dbReference>
<keyword evidence="12" id="KW-1185">Reference proteome</keyword>
<evidence type="ECO:0000256" key="3">
    <source>
        <dbReference type="ARBA" id="ARBA00022833"/>
    </source>
</evidence>
<feature type="non-terminal residue" evidence="11">
    <location>
        <position position="1"/>
    </location>
</feature>
<keyword evidence="3" id="KW-0862">Zinc</keyword>
<dbReference type="InterPro" id="IPR001628">
    <property type="entry name" value="Znf_hrmn_rcpt"/>
</dbReference>
<keyword evidence="4" id="KW-0805">Transcription regulation</keyword>
<dbReference type="SMART" id="SM00430">
    <property type="entry name" value="HOLI"/>
    <property type="match status" value="1"/>
</dbReference>
<keyword evidence="1" id="KW-0479">Metal-binding</keyword>
<feature type="domain" description="NR LBD" evidence="10">
    <location>
        <begin position="136"/>
        <end position="366"/>
    </location>
</feature>
<dbReference type="GO" id="GO:0008270">
    <property type="term" value="F:zinc ion binding"/>
    <property type="evidence" value="ECO:0007669"/>
    <property type="project" value="UniProtKB-KW"/>
</dbReference>
<dbReference type="PANTHER" id="PTHR46011:SF6">
    <property type="entry name" value="HIGH ZINC ACTIVATED NUCLEAR RECEPTOR PROTEIN"/>
    <property type="match status" value="1"/>
</dbReference>
<reference evidence="11" key="1">
    <citation type="submission" date="2023-10" db="EMBL/GenBank/DDBJ databases">
        <title>Genome assembly of Pristionchus species.</title>
        <authorList>
            <person name="Yoshida K."/>
            <person name="Sommer R.J."/>
        </authorList>
    </citation>
    <scope>NUCLEOTIDE SEQUENCE</scope>
    <source>
        <strain evidence="11">RS0144</strain>
    </source>
</reference>
<evidence type="ECO:0000313" key="11">
    <source>
        <dbReference type="EMBL" id="GMS85519.1"/>
    </source>
</evidence>
<evidence type="ECO:0000256" key="8">
    <source>
        <dbReference type="ARBA" id="ARBA00023242"/>
    </source>
</evidence>
<dbReference type="PROSITE" id="PS51030">
    <property type="entry name" value="NUCLEAR_REC_DBD_2"/>
    <property type="match status" value="1"/>
</dbReference>
<organism evidence="11 12">
    <name type="scientific">Pristionchus entomophagus</name>
    <dbReference type="NCBI Taxonomy" id="358040"/>
    <lineage>
        <taxon>Eukaryota</taxon>
        <taxon>Metazoa</taxon>
        <taxon>Ecdysozoa</taxon>
        <taxon>Nematoda</taxon>
        <taxon>Chromadorea</taxon>
        <taxon>Rhabditida</taxon>
        <taxon>Rhabditina</taxon>
        <taxon>Diplogasteromorpha</taxon>
        <taxon>Diplogasteroidea</taxon>
        <taxon>Neodiplogasteridae</taxon>
        <taxon>Pristionchus</taxon>
    </lineage>
</organism>
<evidence type="ECO:0000256" key="4">
    <source>
        <dbReference type="ARBA" id="ARBA00023015"/>
    </source>
</evidence>
<dbReference type="InterPro" id="IPR000536">
    <property type="entry name" value="Nucl_hrmn_rcpt_lig-bd"/>
</dbReference>